<evidence type="ECO:0000313" key="5">
    <source>
        <dbReference type="EMBL" id="QIZ70294.1"/>
    </source>
</evidence>
<sequence>MSYLQTLFTPHSLEDFFTRHWTQKALHVSARDPEKFKSLFSWKKLNYLLNYHGLHAPDLKFAPTSKGFGESRDLRDWRDRLNQGATLIINSLDRHCPEVAEAIALVRDEIGYRTQVNLYCSPPRQQGFNCHYDTHEVLVLQIEGEKQWFVYSETIPYPVSESRSRDRLPPESPPYLECTLKAGDLLYIPRGHWHYALAGDRASLHLTVGIDCQTGLDWWEWIARELQDDPQWRQNLPLTWEGNRDRLERQLQQLSERAIALFQDPAIRQKYIEDLAYRDRPPLPIDLPSQLGIGIFDNPWESEFIWVFPETMEVKKLDSDYYQLRIASKKITLKGLRDRLADGLFKQERFNLSDLAEAVPEADFYSEIVPAIERLVTEGVLQVRAD</sequence>
<dbReference type="RefSeq" id="WP_168568449.1">
    <property type="nucleotide sequence ID" value="NZ_CP051167.1"/>
</dbReference>
<dbReference type="InterPro" id="IPR039994">
    <property type="entry name" value="NO66-like"/>
</dbReference>
<dbReference type="Gene3D" id="2.60.120.650">
    <property type="entry name" value="Cupin"/>
    <property type="match status" value="1"/>
</dbReference>
<evidence type="ECO:0000259" key="4">
    <source>
        <dbReference type="PROSITE" id="PS51184"/>
    </source>
</evidence>
<dbReference type="PANTHER" id="PTHR13096:SF9">
    <property type="entry name" value="BIFUNCTIONAL LYSINE-SPECIFIC DEMETHYLASE AND HISTIDYL-HYDROXYLASE"/>
    <property type="match status" value="1"/>
</dbReference>
<dbReference type="GO" id="GO:0051864">
    <property type="term" value="F:histone H3K36 demethylase activity"/>
    <property type="evidence" value="ECO:0007669"/>
    <property type="project" value="TreeGrafter"/>
</dbReference>
<reference evidence="5 6" key="1">
    <citation type="submission" date="2020-04" db="EMBL/GenBank/DDBJ databases">
        <authorList>
            <person name="Basu S."/>
            <person name="Maruthanayagam V."/>
            <person name="Chakraborty S."/>
            <person name="Pramanik A."/>
            <person name="Mukherjee J."/>
            <person name="Brink B."/>
        </authorList>
    </citation>
    <scope>NUCLEOTIDE SEQUENCE [LARGE SCALE GENOMIC DNA]</scope>
    <source>
        <strain evidence="5 6">AP17</strain>
    </source>
</reference>
<keyword evidence="3" id="KW-0408">Iron</keyword>
<evidence type="ECO:0000313" key="6">
    <source>
        <dbReference type="Proteomes" id="UP000500857"/>
    </source>
</evidence>
<dbReference type="GO" id="GO:0046872">
    <property type="term" value="F:metal ion binding"/>
    <property type="evidence" value="ECO:0007669"/>
    <property type="project" value="UniProtKB-KW"/>
</dbReference>
<keyword evidence="6" id="KW-1185">Reference proteome</keyword>
<accession>A0A6H1TUK6</accession>
<dbReference type="PANTHER" id="PTHR13096">
    <property type="entry name" value="MINA53 MYC INDUCED NUCLEAR ANTIGEN"/>
    <property type="match status" value="1"/>
</dbReference>
<protein>
    <submittedName>
        <fullName evidence="5">Transcription factor jumonji jmjC domain-containing protein</fullName>
    </submittedName>
</protein>
<proteinExistence type="predicted"/>
<dbReference type="GO" id="GO:0032453">
    <property type="term" value="F:histone H3K4 demethylase activity"/>
    <property type="evidence" value="ECO:0007669"/>
    <property type="project" value="TreeGrafter"/>
</dbReference>
<dbReference type="SUPFAM" id="SSF51197">
    <property type="entry name" value="Clavaminate synthase-like"/>
    <property type="match status" value="1"/>
</dbReference>
<evidence type="ECO:0000256" key="3">
    <source>
        <dbReference type="ARBA" id="ARBA00023004"/>
    </source>
</evidence>
<evidence type="ECO:0000256" key="1">
    <source>
        <dbReference type="ARBA" id="ARBA00001954"/>
    </source>
</evidence>
<keyword evidence="2" id="KW-0479">Metal-binding</keyword>
<dbReference type="EMBL" id="CP051167">
    <property type="protein sequence ID" value="QIZ70294.1"/>
    <property type="molecule type" value="Genomic_DNA"/>
</dbReference>
<dbReference type="Pfam" id="PF08007">
    <property type="entry name" value="JmjC_2"/>
    <property type="match status" value="1"/>
</dbReference>
<dbReference type="PROSITE" id="PS51184">
    <property type="entry name" value="JMJC"/>
    <property type="match status" value="1"/>
</dbReference>
<name>A0A6H1TUK6_9CYAN</name>
<dbReference type="Proteomes" id="UP000500857">
    <property type="component" value="Chromosome"/>
</dbReference>
<dbReference type="InterPro" id="IPR003347">
    <property type="entry name" value="JmjC_dom"/>
</dbReference>
<organism evidence="5 6">
    <name type="scientific">Oxynema aestuarii AP17</name>
    <dbReference type="NCBI Taxonomy" id="2064643"/>
    <lineage>
        <taxon>Bacteria</taxon>
        <taxon>Bacillati</taxon>
        <taxon>Cyanobacteriota</taxon>
        <taxon>Cyanophyceae</taxon>
        <taxon>Oscillatoriophycideae</taxon>
        <taxon>Oscillatoriales</taxon>
        <taxon>Oscillatoriaceae</taxon>
        <taxon>Oxynema</taxon>
        <taxon>Oxynema aestuarii</taxon>
    </lineage>
</organism>
<feature type="domain" description="JmjC" evidence="4">
    <location>
        <begin position="69"/>
        <end position="227"/>
    </location>
</feature>
<dbReference type="AlphaFoldDB" id="A0A6H1TUK6"/>
<evidence type="ECO:0000256" key="2">
    <source>
        <dbReference type="ARBA" id="ARBA00022723"/>
    </source>
</evidence>
<dbReference type="SMART" id="SM00558">
    <property type="entry name" value="JmjC"/>
    <property type="match status" value="1"/>
</dbReference>
<comment type="cofactor">
    <cofactor evidence="1">
        <name>Fe(2+)</name>
        <dbReference type="ChEBI" id="CHEBI:29033"/>
    </cofactor>
</comment>
<dbReference type="KEGG" id="oxy:HCG48_06645"/>
<gene>
    <name evidence="5" type="ORF">HCG48_06645</name>
</gene>